<sequence length="707" mass="80847">MDSELVEWSTKPELLTFDISGPQENPARSPNNEGGCGSLYDNEAVSDGFLWNLDQEFIDFGSYPEPPEPGVQSLPYLYPQLGSGQNIEHDFKIFTTQLQQHDFSFPNNQVVEFGDMGFQQLGQYEGFGGYIDPILFNSSMHQNVISHDHHQYFNLPEDAISQFQAELAAARNQEDQQALKSLPNQLHSQFRTNIGSTSPEQDVQQFFDWPMELSAPESNDASGNSSRAYSPEDFPPTSSPFLDDINREDRRVDKSRKEIFPDEVSYLRAIGQRIILEREKLVREGVESGCPTDLQQQRVYVNRLFDAMKNTLNVIDKTGKNGAEAVSVRKMREGAWPDKAIEMACWEIFISCRDAQLGISMVDTHHMGKREGNDLYPTFNDRMNAIIEGCRISKAMCKSILDPSYIHRLVDAPKVELQLKRNNKIINGKRDGQNEIGRTAERLGIHVTDLEKLKSETSPEKSDYGNESINQYSPTVQVQDTPSGKRQRRSSQVAGKRVQPVKKSKISRKRKTYAMDSDAGTDNDYEDDDEYTPESSRMTQRQRSNRIVTRSKKIHIEESTPQPASQPCDHHYKEVICDILGVSRQHAQYLSLEDLRTYARAYNNDLRFEDWFHPRLPKLVGRTFLFFTENYQSNWHVTILLPSLFQLAMERGDILENCKQNFERNNACMFSTNGYKLHDQALGVIENPFGRFGYGLDGPDIRGFPTF</sequence>
<feature type="compositionally biased region" description="Polar residues" evidence="1">
    <location>
        <begin position="216"/>
        <end position="228"/>
    </location>
</feature>
<feature type="compositionally biased region" description="Basic and acidic residues" evidence="1">
    <location>
        <begin position="450"/>
        <end position="464"/>
    </location>
</feature>
<feature type="compositionally biased region" description="Polar residues" evidence="1">
    <location>
        <begin position="465"/>
        <end position="484"/>
    </location>
</feature>
<evidence type="ECO:0000313" key="3">
    <source>
        <dbReference type="Proteomes" id="UP000258309"/>
    </source>
</evidence>
<feature type="region of interest" description="Disordered" evidence="1">
    <location>
        <begin position="450"/>
        <end position="567"/>
    </location>
</feature>
<feature type="compositionally biased region" description="Polar residues" evidence="1">
    <location>
        <begin position="533"/>
        <end position="548"/>
    </location>
</feature>
<evidence type="ECO:0000313" key="2">
    <source>
        <dbReference type="EMBL" id="RFU32902.1"/>
    </source>
</evidence>
<feature type="region of interest" description="Disordered" evidence="1">
    <location>
        <begin position="214"/>
        <end position="248"/>
    </location>
</feature>
<feature type="compositionally biased region" description="Polar residues" evidence="1">
    <location>
        <begin position="22"/>
        <end position="32"/>
    </location>
</feature>
<accession>A0A3E2HIC3</accession>
<protein>
    <submittedName>
        <fullName evidence="2">Uncharacterized protein</fullName>
    </submittedName>
</protein>
<dbReference type="STRING" id="5539.A0A3E2HIC3"/>
<dbReference type="OrthoDB" id="4851482at2759"/>
<dbReference type="EMBL" id="NCSJ02000046">
    <property type="protein sequence ID" value="RFU32902.1"/>
    <property type="molecule type" value="Genomic_DNA"/>
</dbReference>
<dbReference type="Proteomes" id="UP000258309">
    <property type="component" value="Unassembled WGS sequence"/>
</dbReference>
<dbReference type="OMA" id="CKQLMDP"/>
<proteinExistence type="predicted"/>
<reference evidence="2 3" key="1">
    <citation type="submission" date="2018-05" db="EMBL/GenBank/DDBJ databases">
        <title>Draft genome sequence of Scytalidium lignicola DSM 105466, a ubiquitous saprotrophic fungus.</title>
        <authorList>
            <person name="Buettner E."/>
            <person name="Gebauer A.M."/>
            <person name="Hofrichter M."/>
            <person name="Liers C."/>
            <person name="Kellner H."/>
        </authorList>
    </citation>
    <scope>NUCLEOTIDE SEQUENCE [LARGE SCALE GENOMIC DNA]</scope>
    <source>
        <strain evidence="2 3">DSM 105466</strain>
    </source>
</reference>
<gene>
    <name evidence="2" type="ORF">B7463_g3465</name>
</gene>
<feature type="region of interest" description="Disordered" evidence="1">
    <location>
        <begin position="17"/>
        <end position="36"/>
    </location>
</feature>
<feature type="compositionally biased region" description="Basic residues" evidence="1">
    <location>
        <begin position="499"/>
        <end position="512"/>
    </location>
</feature>
<keyword evidence="3" id="KW-1185">Reference proteome</keyword>
<feature type="non-terminal residue" evidence="2">
    <location>
        <position position="707"/>
    </location>
</feature>
<evidence type="ECO:0000256" key="1">
    <source>
        <dbReference type="SAM" id="MobiDB-lite"/>
    </source>
</evidence>
<feature type="non-terminal residue" evidence="2">
    <location>
        <position position="1"/>
    </location>
</feature>
<organism evidence="2 3">
    <name type="scientific">Scytalidium lignicola</name>
    <name type="common">Hyphomycete</name>
    <dbReference type="NCBI Taxonomy" id="5539"/>
    <lineage>
        <taxon>Eukaryota</taxon>
        <taxon>Fungi</taxon>
        <taxon>Dikarya</taxon>
        <taxon>Ascomycota</taxon>
        <taxon>Pezizomycotina</taxon>
        <taxon>Leotiomycetes</taxon>
        <taxon>Leotiomycetes incertae sedis</taxon>
        <taxon>Scytalidium</taxon>
    </lineage>
</organism>
<feature type="compositionally biased region" description="Acidic residues" evidence="1">
    <location>
        <begin position="519"/>
        <end position="532"/>
    </location>
</feature>
<name>A0A3E2HIC3_SCYLI</name>
<dbReference type="AlphaFoldDB" id="A0A3E2HIC3"/>
<comment type="caution">
    <text evidence="2">The sequence shown here is derived from an EMBL/GenBank/DDBJ whole genome shotgun (WGS) entry which is preliminary data.</text>
</comment>